<reference evidence="5" key="1">
    <citation type="journal article" date="2021" name="Proc. Natl. Acad. Sci. U.S.A.">
        <title>A Catalog of Tens of Thousands of Viruses from Human Metagenomes Reveals Hidden Associations with Chronic Diseases.</title>
        <authorList>
            <person name="Tisza M.J."/>
            <person name="Buck C.B."/>
        </authorList>
    </citation>
    <scope>NUCLEOTIDE SEQUENCE</scope>
    <source>
        <strain evidence="5">CtHip2</strain>
    </source>
</reference>
<evidence type="ECO:0000256" key="3">
    <source>
        <dbReference type="SAM" id="Phobius"/>
    </source>
</evidence>
<feature type="compositionally biased region" description="Polar residues" evidence="2">
    <location>
        <begin position="1"/>
        <end position="17"/>
    </location>
</feature>
<dbReference type="InterPro" id="IPR007921">
    <property type="entry name" value="CHAP_dom"/>
</dbReference>
<sequence>MNLDNTDYQKMKSNPPNQEVPETASQSKGMIDKAMETNEKIKETRDNINRFRQLTQNTMNAIRATGQFIVKIVSFVFSPHGLIAIGVVLALWLVFMAFAVTGSQTFGSDCYSYRYRDGVAEAKEGEESSKCEKLGDGSKEGRLGGGGGAGSGDGSTVPAGGKIEALEQVLGQPIDVDGEYGAQCWDLANWYSKKLGGPGIYGASGRAGYIGHEFPWDSWGFDVIKDPNASDLKPGDIICWYPGGSNGIFNLDAEYGHVGIIAEVKEGGVIETYEQNAENGKIVARYTRKFVKGAVSSVIRKKGA</sequence>
<feature type="transmembrane region" description="Helical" evidence="3">
    <location>
        <begin position="81"/>
        <end position="100"/>
    </location>
</feature>
<dbReference type="Pfam" id="PF05257">
    <property type="entry name" value="CHAP"/>
    <property type="match status" value="1"/>
</dbReference>
<name>A0A8S5RVM0_9CAUD</name>
<dbReference type="PROSITE" id="PS50911">
    <property type="entry name" value="CHAP"/>
    <property type="match status" value="1"/>
</dbReference>
<dbReference type="Gene3D" id="3.90.1720.60">
    <property type="match status" value="1"/>
</dbReference>
<evidence type="ECO:0000313" key="5">
    <source>
        <dbReference type="EMBL" id="DAF42615.1"/>
    </source>
</evidence>
<keyword evidence="3" id="KW-1133">Transmembrane helix</keyword>
<keyword evidence="3" id="KW-0472">Membrane</keyword>
<dbReference type="GO" id="GO:0001897">
    <property type="term" value="P:symbiont-mediated cytolysis of host cell"/>
    <property type="evidence" value="ECO:0007669"/>
    <property type="project" value="UniProtKB-ARBA"/>
</dbReference>
<organism evidence="5">
    <name type="scientific">Siphoviridae sp. ctHip2</name>
    <dbReference type="NCBI Taxonomy" id="2827830"/>
    <lineage>
        <taxon>Viruses</taxon>
        <taxon>Duplodnaviria</taxon>
        <taxon>Heunggongvirae</taxon>
        <taxon>Uroviricota</taxon>
        <taxon>Caudoviricetes</taxon>
    </lineage>
</organism>
<keyword evidence="3" id="KW-0812">Transmembrane</keyword>
<dbReference type="EMBL" id="BK032497">
    <property type="protein sequence ID" value="DAF42615.1"/>
    <property type="molecule type" value="Genomic_DNA"/>
</dbReference>
<evidence type="ECO:0000259" key="4">
    <source>
        <dbReference type="PROSITE" id="PS50911"/>
    </source>
</evidence>
<feature type="region of interest" description="Disordered" evidence="2">
    <location>
        <begin position="126"/>
        <end position="154"/>
    </location>
</feature>
<proteinExistence type="predicted"/>
<evidence type="ECO:0000256" key="2">
    <source>
        <dbReference type="SAM" id="MobiDB-lite"/>
    </source>
</evidence>
<evidence type="ECO:0000256" key="1">
    <source>
        <dbReference type="ARBA" id="ARBA00022529"/>
    </source>
</evidence>
<keyword evidence="1" id="KW-0929">Antimicrobial</keyword>
<feature type="compositionally biased region" description="Basic and acidic residues" evidence="2">
    <location>
        <begin position="126"/>
        <end position="142"/>
    </location>
</feature>
<protein>
    <submittedName>
        <fullName evidence="5">Lysin</fullName>
    </submittedName>
</protein>
<accession>A0A8S5RVM0</accession>
<dbReference type="SUPFAM" id="SSF54001">
    <property type="entry name" value="Cysteine proteinases"/>
    <property type="match status" value="1"/>
</dbReference>
<feature type="region of interest" description="Disordered" evidence="2">
    <location>
        <begin position="1"/>
        <end position="28"/>
    </location>
</feature>
<feature type="domain" description="Peptidase C51" evidence="4">
    <location>
        <begin position="159"/>
        <end position="299"/>
    </location>
</feature>
<feature type="compositionally biased region" description="Gly residues" evidence="2">
    <location>
        <begin position="143"/>
        <end position="153"/>
    </location>
</feature>
<dbReference type="InterPro" id="IPR038765">
    <property type="entry name" value="Papain-like_cys_pep_sf"/>
</dbReference>